<organism evidence="1 2">
    <name type="scientific">Mesorhizobium hungaricum</name>
    <dbReference type="NCBI Taxonomy" id="1566387"/>
    <lineage>
        <taxon>Bacteria</taxon>
        <taxon>Pseudomonadati</taxon>
        <taxon>Pseudomonadota</taxon>
        <taxon>Alphaproteobacteria</taxon>
        <taxon>Hyphomicrobiales</taxon>
        <taxon>Phyllobacteriaceae</taxon>
        <taxon>Mesorhizobium</taxon>
    </lineage>
</organism>
<protein>
    <submittedName>
        <fullName evidence="1">Uncharacterized protein</fullName>
    </submittedName>
</protein>
<name>A0A1C2DS45_9HYPH</name>
<dbReference type="OrthoDB" id="9928814at2"/>
<reference evidence="1 2" key="1">
    <citation type="submission" date="2016-08" db="EMBL/GenBank/DDBJ databases">
        <title>Whole genome sequence of Mesorhizobium sp. strain UASWS1009 isolated from industrial sewage.</title>
        <authorList>
            <person name="Crovadore J."/>
            <person name="Calmin G."/>
            <person name="Chablais R."/>
            <person name="Cochard B."/>
            <person name="Lefort F."/>
        </authorList>
    </citation>
    <scope>NUCLEOTIDE SEQUENCE [LARGE SCALE GENOMIC DNA]</scope>
    <source>
        <strain evidence="1 2">UASWS1009</strain>
    </source>
</reference>
<accession>A0A1C2DS45</accession>
<gene>
    <name evidence="1" type="ORF">QV13_12650</name>
</gene>
<proteinExistence type="predicted"/>
<dbReference type="Proteomes" id="UP000094412">
    <property type="component" value="Unassembled WGS sequence"/>
</dbReference>
<evidence type="ECO:0000313" key="1">
    <source>
        <dbReference type="EMBL" id="OCX17601.1"/>
    </source>
</evidence>
<sequence>MVTITARNDSYVSGKRTRLWDVIRDGKIVAQMSKSSEAFAKYRILAGPVYRNDFTNQSAALAFCEAL</sequence>
<dbReference type="STRING" id="1566387.QV13_12650"/>
<evidence type="ECO:0000313" key="2">
    <source>
        <dbReference type="Proteomes" id="UP000094412"/>
    </source>
</evidence>
<keyword evidence="2" id="KW-1185">Reference proteome</keyword>
<dbReference type="RefSeq" id="WP_065997845.1">
    <property type="nucleotide sequence ID" value="NZ_MDEO01000032.1"/>
</dbReference>
<dbReference type="AlphaFoldDB" id="A0A1C2DS45"/>
<comment type="caution">
    <text evidence="1">The sequence shown here is derived from an EMBL/GenBank/DDBJ whole genome shotgun (WGS) entry which is preliminary data.</text>
</comment>
<dbReference type="EMBL" id="MDEO01000032">
    <property type="protein sequence ID" value="OCX17601.1"/>
    <property type="molecule type" value="Genomic_DNA"/>
</dbReference>